<dbReference type="Proteomes" id="UP000324351">
    <property type="component" value="Unassembled WGS sequence"/>
</dbReference>
<protein>
    <submittedName>
        <fullName evidence="2">DUF58 domain-containing protein</fullName>
    </submittedName>
</protein>
<dbReference type="AlphaFoldDB" id="A0A5B1LZH8"/>
<reference evidence="2 3" key="1">
    <citation type="submission" date="2019-09" db="EMBL/GenBank/DDBJ databases">
        <title>Nocardioides panacisoli sp. nov., isolated from the soil of a ginseng field.</title>
        <authorList>
            <person name="Cho C."/>
        </authorList>
    </citation>
    <scope>NUCLEOTIDE SEQUENCE [LARGE SCALE GENOMIC DNA]</scope>
    <source>
        <strain evidence="2 3">BN140041</strain>
    </source>
</reference>
<dbReference type="Pfam" id="PF01882">
    <property type="entry name" value="DUF58"/>
    <property type="match status" value="1"/>
</dbReference>
<name>A0A5B1LZH8_9ACTN</name>
<organism evidence="2 3">
    <name type="scientific">Nocardioides antri</name>
    <dbReference type="NCBI Taxonomy" id="2607659"/>
    <lineage>
        <taxon>Bacteria</taxon>
        <taxon>Bacillati</taxon>
        <taxon>Actinomycetota</taxon>
        <taxon>Actinomycetes</taxon>
        <taxon>Propionibacteriales</taxon>
        <taxon>Nocardioidaceae</taxon>
        <taxon>Nocardioides</taxon>
    </lineage>
</organism>
<evidence type="ECO:0000313" key="3">
    <source>
        <dbReference type="Proteomes" id="UP000324351"/>
    </source>
</evidence>
<sequence length="431" mass="45532">MTGWQPTYAHLRAAVVGLATLVIGVAVGRPDAVVIAAPLVLVALGSARRPTTEPTATTPLTALTVNEGEEVTWEGTVEGIPPGGIATVVLPGQKLLDVEPSEGVLLAEGSDGDAPGSATAQVALRPLRWGRRKLGAPAVAAYDAWYSWRWGPFPLVGMRMTVLPVTSPFNAAAPAPHPRGLVGMERAARPGEGTEFAKVRPFGAGDRLRRIHWPVSARTGRLHVTATYADEDAHVAVLIDAVNDVGESTGIDGEKSSMDLAVRAAAVLSEHFLHRGDRVGVRVFGAWGVSLVPAGTGLHQLRRILDTLCLIEPGTARGEDALAARQGLGAGTLALMLSPLIDRAATQQVAILNRAGIDVVVIDTLPPGMEDETGTTPAALAWRIRMLQRRVETTQLASLGIPVVPWAGAHSLDQVLRDLTRRRATPRLVVR</sequence>
<dbReference type="InterPro" id="IPR002881">
    <property type="entry name" value="DUF58"/>
</dbReference>
<accession>A0A5B1LZH8</accession>
<evidence type="ECO:0000259" key="1">
    <source>
        <dbReference type="Pfam" id="PF01882"/>
    </source>
</evidence>
<dbReference type="RefSeq" id="WP_149751794.1">
    <property type="nucleotide sequence ID" value="NZ_VUJW01000011.1"/>
</dbReference>
<reference evidence="2 3" key="2">
    <citation type="submission" date="2019-09" db="EMBL/GenBank/DDBJ databases">
        <authorList>
            <person name="Jin C."/>
        </authorList>
    </citation>
    <scope>NUCLEOTIDE SEQUENCE [LARGE SCALE GENOMIC DNA]</scope>
    <source>
        <strain evidence="2 3">BN140041</strain>
    </source>
</reference>
<evidence type="ECO:0000313" key="2">
    <source>
        <dbReference type="EMBL" id="KAA1425608.1"/>
    </source>
</evidence>
<gene>
    <name evidence="2" type="ORF">F0U47_17615</name>
</gene>
<dbReference type="EMBL" id="VUJW01000011">
    <property type="protein sequence ID" value="KAA1425608.1"/>
    <property type="molecule type" value="Genomic_DNA"/>
</dbReference>
<proteinExistence type="predicted"/>
<dbReference type="PANTHER" id="PTHR33608:SF14">
    <property type="entry name" value="POSSIBLE CONSERVED SECRETED PROTEIN"/>
    <property type="match status" value="1"/>
</dbReference>
<feature type="domain" description="DUF58" evidence="1">
    <location>
        <begin position="199"/>
        <end position="352"/>
    </location>
</feature>
<dbReference type="PANTHER" id="PTHR33608">
    <property type="entry name" value="BLL2464 PROTEIN"/>
    <property type="match status" value="1"/>
</dbReference>
<comment type="caution">
    <text evidence="2">The sequence shown here is derived from an EMBL/GenBank/DDBJ whole genome shotgun (WGS) entry which is preliminary data.</text>
</comment>
<keyword evidence="3" id="KW-1185">Reference proteome</keyword>